<organism evidence="1 2">
    <name type="scientific">Streptomyces chumphonensis</name>
    <dbReference type="NCBI Taxonomy" id="1214925"/>
    <lineage>
        <taxon>Bacteria</taxon>
        <taxon>Bacillati</taxon>
        <taxon>Actinomycetota</taxon>
        <taxon>Actinomycetes</taxon>
        <taxon>Kitasatosporales</taxon>
        <taxon>Streptomycetaceae</taxon>
        <taxon>Streptomyces</taxon>
    </lineage>
</organism>
<dbReference type="Proteomes" id="UP000632289">
    <property type="component" value="Unassembled WGS sequence"/>
</dbReference>
<proteinExistence type="predicted"/>
<name>A0A927F1M5_9ACTN</name>
<reference evidence="1" key="1">
    <citation type="submission" date="2020-09" db="EMBL/GenBank/DDBJ databases">
        <title>Secondary metabolite and genome analysis of marine Streptomyces chumphonensis KK1-2T.</title>
        <authorList>
            <person name="Phongsopitanun W."/>
            <person name="Kanchanasin P."/>
            <person name="Pittayakhajonwut P."/>
            <person name="Suwanborirux K."/>
            <person name="Tanasupawat S."/>
        </authorList>
    </citation>
    <scope>NUCLEOTIDE SEQUENCE</scope>
    <source>
        <strain evidence="1">KK1-2</strain>
    </source>
</reference>
<evidence type="ECO:0000313" key="2">
    <source>
        <dbReference type="Proteomes" id="UP000632289"/>
    </source>
</evidence>
<keyword evidence="2" id="KW-1185">Reference proteome</keyword>
<gene>
    <name evidence="1" type="ORF">IF129_13535</name>
</gene>
<dbReference type="AlphaFoldDB" id="A0A927F1M5"/>
<protein>
    <submittedName>
        <fullName evidence="1">Uncharacterized protein</fullName>
    </submittedName>
</protein>
<dbReference type="EMBL" id="JACXYU010000005">
    <property type="protein sequence ID" value="MBD3932569.1"/>
    <property type="molecule type" value="Genomic_DNA"/>
</dbReference>
<dbReference type="RefSeq" id="WP_191209881.1">
    <property type="nucleotide sequence ID" value="NZ_BAABKL010000026.1"/>
</dbReference>
<sequence>MLDVPDQAHREDPLAALAALRDYVSRLPLSEFEQSDWFTLHSDLVSFLADVLIRGRGAEWNVKADPSVRRGYRYVIQATGLDGAKRQIDPYDVVEEEFRHLPIEITRMIANAEVALAVVRIHES</sequence>
<comment type="caution">
    <text evidence="1">The sequence shown here is derived from an EMBL/GenBank/DDBJ whole genome shotgun (WGS) entry which is preliminary data.</text>
</comment>
<evidence type="ECO:0000313" key="1">
    <source>
        <dbReference type="EMBL" id="MBD3932569.1"/>
    </source>
</evidence>
<accession>A0A927F1M5</accession>